<gene>
    <name evidence="2" type="ORF">IO89_13115</name>
</gene>
<evidence type="ECO:0000313" key="2">
    <source>
        <dbReference type="EMBL" id="KFC21146.1"/>
    </source>
</evidence>
<keyword evidence="1" id="KW-0732">Signal</keyword>
<sequence>MKLIIALIALLSTQFFNSQICSPITATDIFGNTSAQLTCGTGACIELTTNVPTTTLTTSYKVAPQTYAPVIPFDQGTPLNANSDDSFSGVIPLPFNFCFYGGTYNKFVISTNGFITFDTTQAGLSSNPNLLADNPSPLLPKNSIFGTMQDLIFSNTDDSEIYYSVVGTAPCRKFVINYYKARLTGCTETSTFQIVLSEFSNEIEINIENKPLPCATARFKESLIGTMNAAGDDGLSPTGRNRGIWQTDNESWKYTPDGAIVLPSITWKNAAGQTVGSGATINACPTQTDKYTVTLNYLVCGSNFTLSDDIDITYSTGGDAPIINSPINYNNTVCDNNADNTEVFDFNTLTSLITTDPTLMVRYYSSMAAAEAGGAGISNIRGGQYTVYARVTNRSGCFSIGIVNMNITFLDKIEAIDIKKLYCFDGTEDFTVDLNTIYPEMLISPISDITKVTFYKTENDATVPNEIESVPPIQILTDDGDHLTYVYFVRFENSDGCFTVKKITIELRNPIAEKEHDICDFQNDGTENVTLNILNGAIAGSQPVTVSYFSDATSANADTGEITTFLLTSSNSPAVVYVRLDMEADNGDCYRVYPITLTLVGSPVLSKEAVTANLGLICDNNNDGSEPYDLTQYQTEIYSGSEVFTYTYYRNYDSSTRIFSNGIADPTAFPLTESTDVYVQISRGACYAVAKITINFNFLPTVKIQPTIIAKCDKGYDYGETYDLNEAKADMFITAQNTDTLADMDVTYYATREDAVLGTNSVSNLQTTYVNTITFWARFESKNTHCFSVSSIILKTYFPPKAIPSTIQVCDSNLDGNPEVNLLLPQYTRNMVSETDPENHFMFFLTEADVLSNNPIQDPENFSPVPFPNRIYVLVENLVGCFTLPSTIDFTSGPVLPVTSDNFALEQCDEANDGLETLNLTQFESEIYNSTAIYSYYPTLDDLNKNTNKITTPTAYSYNNKIQPPVIFVKVESTSFCPALVQINITLKNTPAFELPPYYFCPGVGIRIEPDLSYLSPIEYIWRNPAGEIISTGKFIDDIKVEGQYSLTIRIANNCTYTETFDVLAYEVPIIKELDGLSATSYQVIATGSRKIVYSIDGITWQDSNIFENLTPGPVRFYVRFENSDCLGLTRDGLSVNINNVITPNDDGVNDRWIFKDLDVFKDIPSTVKIYDRNGVLVYDQSSTSSFTWDGTFNRRALPTASYWYIITLPDKVLTGWILLKNRN</sequence>
<dbReference type="OrthoDB" id="9765926at2"/>
<name>A0A085BFA1_9FLAO</name>
<dbReference type="Pfam" id="PF13585">
    <property type="entry name" value="CHU_C"/>
    <property type="match status" value="1"/>
</dbReference>
<feature type="chain" id="PRO_5001786893" description="Gliding motility-associated C-terminal domain-containing protein" evidence="1">
    <location>
        <begin position="19"/>
        <end position="1224"/>
    </location>
</feature>
<evidence type="ECO:0008006" key="4">
    <source>
        <dbReference type="Google" id="ProtNLM"/>
    </source>
</evidence>
<dbReference type="AlphaFoldDB" id="A0A085BFA1"/>
<dbReference type="NCBIfam" id="TIGR04131">
    <property type="entry name" value="Bac_Flav_CTERM"/>
    <property type="match status" value="1"/>
</dbReference>
<protein>
    <recommendedName>
        <fullName evidence="4">Gliding motility-associated C-terminal domain-containing protein</fullName>
    </recommendedName>
</protein>
<dbReference type="STRING" id="421072.SAMN04488097_0520"/>
<dbReference type="eggNOG" id="COG3291">
    <property type="taxonomic scope" value="Bacteria"/>
</dbReference>
<reference evidence="2 3" key="1">
    <citation type="submission" date="2014-07" db="EMBL/GenBank/DDBJ databases">
        <title>Epilithonimonas lactis LMG 22401 Genome.</title>
        <authorList>
            <person name="Pipes S.E."/>
            <person name="Stropko S.J."/>
        </authorList>
    </citation>
    <scope>NUCLEOTIDE SEQUENCE [LARGE SCALE GENOMIC DNA]</scope>
    <source>
        <strain evidence="2 3">LMG 24401</strain>
    </source>
</reference>
<evidence type="ECO:0000313" key="3">
    <source>
        <dbReference type="Proteomes" id="UP000028623"/>
    </source>
</evidence>
<dbReference type="RefSeq" id="WP_034976892.1">
    <property type="nucleotide sequence ID" value="NZ_FOFI01000001.1"/>
</dbReference>
<dbReference type="InterPro" id="IPR026341">
    <property type="entry name" value="T9SS_type_B"/>
</dbReference>
<feature type="signal peptide" evidence="1">
    <location>
        <begin position="1"/>
        <end position="18"/>
    </location>
</feature>
<proteinExistence type="predicted"/>
<accession>A0A085BFA1</accession>
<organism evidence="2 3">
    <name type="scientific">Epilithonimonas lactis</name>
    <dbReference type="NCBI Taxonomy" id="421072"/>
    <lineage>
        <taxon>Bacteria</taxon>
        <taxon>Pseudomonadati</taxon>
        <taxon>Bacteroidota</taxon>
        <taxon>Flavobacteriia</taxon>
        <taxon>Flavobacteriales</taxon>
        <taxon>Weeksellaceae</taxon>
        <taxon>Chryseobacterium group</taxon>
        <taxon>Epilithonimonas</taxon>
    </lineage>
</organism>
<comment type="caution">
    <text evidence="2">The sequence shown here is derived from an EMBL/GenBank/DDBJ whole genome shotgun (WGS) entry which is preliminary data.</text>
</comment>
<dbReference type="Proteomes" id="UP000028623">
    <property type="component" value="Unassembled WGS sequence"/>
</dbReference>
<dbReference type="EMBL" id="JPLY01000004">
    <property type="protein sequence ID" value="KFC21146.1"/>
    <property type="molecule type" value="Genomic_DNA"/>
</dbReference>
<keyword evidence="3" id="KW-1185">Reference proteome</keyword>
<evidence type="ECO:0000256" key="1">
    <source>
        <dbReference type="SAM" id="SignalP"/>
    </source>
</evidence>